<keyword evidence="2" id="KW-0547">Nucleotide-binding</keyword>
<name>A0ABR3SCK4_9PEZI</name>
<dbReference type="PROSITE" id="PS00113">
    <property type="entry name" value="ADENYLATE_KINASE"/>
    <property type="match status" value="1"/>
</dbReference>
<accession>A0ABR3SCK4</accession>
<comment type="caution">
    <text evidence="5">The sequence shown here is derived from an EMBL/GenBank/DDBJ whole genome shotgun (WGS) entry which is preliminary data.</text>
</comment>
<dbReference type="SUPFAM" id="SSF52540">
    <property type="entry name" value="P-loop containing nucleoside triphosphate hydrolases"/>
    <property type="match status" value="1"/>
</dbReference>
<dbReference type="InterPro" id="IPR027417">
    <property type="entry name" value="P-loop_NTPase"/>
</dbReference>
<dbReference type="CDD" id="cd01428">
    <property type="entry name" value="ADK"/>
    <property type="match status" value="1"/>
</dbReference>
<keyword evidence="1 4" id="KW-0808">Transferase</keyword>
<dbReference type="Gene3D" id="2.40.320.10">
    <property type="entry name" value="Hypothetical Protein Pfu-838710-001"/>
    <property type="match status" value="1"/>
</dbReference>
<dbReference type="InterPro" id="IPR033690">
    <property type="entry name" value="Adenylat_kinase_CS"/>
</dbReference>
<keyword evidence="3 4" id="KW-0418">Kinase</keyword>
<evidence type="ECO:0000256" key="2">
    <source>
        <dbReference type="ARBA" id="ARBA00022741"/>
    </source>
</evidence>
<comment type="similarity">
    <text evidence="4">Belongs to the adenylate kinase family.</text>
</comment>
<dbReference type="Proteomes" id="UP001521116">
    <property type="component" value="Unassembled WGS sequence"/>
</dbReference>
<evidence type="ECO:0000256" key="1">
    <source>
        <dbReference type="ARBA" id="ARBA00022679"/>
    </source>
</evidence>
<sequence>MPPMDEEEPSMSFIYIIGSGKGTLCKQLARDYNYYHLSVGDMLRRATNSNPPEIDQNVIDLVRDGKLLPIKELNAIMSKVFQDLKQEGVWKIMLDGFPRRLDQAKNFEGLFKEPALVLFFDCPEEVAKHRFVTRNIPGRDNDGGLFDRRYAEFMELNPEIVEFYESKKMLVKVDTRGETEISYKSVRDIMKTCCGRTMSASSVFRMATLEVERKFVNLTAKNLTLDGGSPHFQTLTAFRPQAFTDVYYDKSNMLSSNGVWLRERDGNWQAKIRLGGNFNNSKFEEVTDLLEISRHLRALLGAKISGGPDEHFGLDVLAALSTMRRSWLADGEFKIVLDTTDFGHTVGEVELERSVLFHTKAGLGVAQQKEAMMKEMDKMITKFMDHYSWAFCPGVPKGKLTAYFERNRKA</sequence>
<dbReference type="PRINTS" id="PR00094">
    <property type="entry name" value="ADENYLTKNASE"/>
</dbReference>
<dbReference type="EMBL" id="JAJVDC020000259">
    <property type="protein sequence ID" value="KAL1616635.1"/>
    <property type="molecule type" value="Genomic_DNA"/>
</dbReference>
<dbReference type="InterPro" id="IPR000850">
    <property type="entry name" value="Adenylat/UMP-CMP_kin"/>
</dbReference>
<keyword evidence="6" id="KW-1185">Reference proteome</keyword>
<evidence type="ECO:0000313" key="6">
    <source>
        <dbReference type="Proteomes" id="UP001521116"/>
    </source>
</evidence>
<evidence type="ECO:0000256" key="4">
    <source>
        <dbReference type="RuleBase" id="RU003330"/>
    </source>
</evidence>
<organism evidence="5 6">
    <name type="scientific">Neofusicoccum ribis</name>
    <dbReference type="NCBI Taxonomy" id="45134"/>
    <lineage>
        <taxon>Eukaryota</taxon>
        <taxon>Fungi</taxon>
        <taxon>Dikarya</taxon>
        <taxon>Ascomycota</taxon>
        <taxon>Pezizomycotina</taxon>
        <taxon>Dothideomycetes</taxon>
        <taxon>Dothideomycetes incertae sedis</taxon>
        <taxon>Botryosphaeriales</taxon>
        <taxon>Botryosphaeriaceae</taxon>
        <taxon>Neofusicoccum</taxon>
    </lineage>
</organism>
<proteinExistence type="inferred from homology"/>
<gene>
    <name evidence="5" type="ORF">SLS56_011338</name>
</gene>
<dbReference type="Gene3D" id="3.40.50.300">
    <property type="entry name" value="P-loop containing nucleotide triphosphate hydrolases"/>
    <property type="match status" value="1"/>
</dbReference>
<protein>
    <recommendedName>
        <fullName evidence="7">Adenylate kinase</fullName>
    </recommendedName>
</protein>
<evidence type="ECO:0000256" key="3">
    <source>
        <dbReference type="ARBA" id="ARBA00022777"/>
    </source>
</evidence>
<evidence type="ECO:0000313" key="5">
    <source>
        <dbReference type="EMBL" id="KAL1616635.1"/>
    </source>
</evidence>
<dbReference type="Pfam" id="PF00406">
    <property type="entry name" value="ADK"/>
    <property type="match status" value="1"/>
</dbReference>
<dbReference type="InterPro" id="IPR039582">
    <property type="entry name" value="THTPA"/>
</dbReference>
<dbReference type="CDD" id="cd07758">
    <property type="entry name" value="ThTPase"/>
    <property type="match status" value="1"/>
</dbReference>
<dbReference type="SUPFAM" id="SSF55154">
    <property type="entry name" value="CYTH-like phosphatases"/>
    <property type="match status" value="1"/>
</dbReference>
<dbReference type="PANTHER" id="PTHR14586">
    <property type="entry name" value="THIAMINE-TRIPHOSPHATASE"/>
    <property type="match status" value="1"/>
</dbReference>
<dbReference type="InterPro" id="IPR012177">
    <property type="entry name" value="ThTPase_euk"/>
</dbReference>
<reference evidence="5 6" key="1">
    <citation type="submission" date="2024-02" db="EMBL/GenBank/DDBJ databases">
        <title>De novo assembly and annotation of 12 fungi associated with fruit tree decline syndrome in Ontario, Canada.</title>
        <authorList>
            <person name="Sulman M."/>
            <person name="Ellouze W."/>
            <person name="Ilyukhin E."/>
        </authorList>
    </citation>
    <scope>NUCLEOTIDE SEQUENCE [LARGE SCALE GENOMIC DNA]</scope>
    <source>
        <strain evidence="5 6">M1-105</strain>
    </source>
</reference>
<evidence type="ECO:0008006" key="7">
    <source>
        <dbReference type="Google" id="ProtNLM"/>
    </source>
</evidence>
<dbReference type="InterPro" id="IPR033469">
    <property type="entry name" value="CYTH-like_dom_sf"/>
</dbReference>
<dbReference type="PANTHER" id="PTHR14586:SF1">
    <property type="entry name" value="THIAMINE-TRIPHOSPHATASE"/>
    <property type="match status" value="1"/>
</dbReference>